<dbReference type="EC" id="2.1.1.200" evidence="5"/>
<comment type="function">
    <text evidence="5">Catalyzes the formation of 2'O-methylated cytidine (Cm32) or 2'O-methylated uridine (Um32) at position 32 in tRNA.</text>
</comment>
<dbReference type="GO" id="GO:0005829">
    <property type="term" value="C:cytosol"/>
    <property type="evidence" value="ECO:0007669"/>
    <property type="project" value="TreeGrafter"/>
</dbReference>
<dbReference type="PANTHER" id="PTHR42786">
    <property type="entry name" value="TRNA/RRNA METHYLTRANSFERASE"/>
    <property type="match status" value="1"/>
</dbReference>
<dbReference type="PIRSF" id="PIRSF004808">
    <property type="entry name" value="LasT"/>
    <property type="match status" value="1"/>
</dbReference>
<evidence type="ECO:0000256" key="4">
    <source>
        <dbReference type="ARBA" id="ARBA00022691"/>
    </source>
</evidence>
<dbReference type="Gene3D" id="1.10.8.590">
    <property type="match status" value="1"/>
</dbReference>
<evidence type="ECO:0000256" key="2">
    <source>
        <dbReference type="ARBA" id="ARBA00022603"/>
    </source>
</evidence>
<name>A0A974RYC8_9GAMM</name>
<dbReference type="Pfam" id="PF00588">
    <property type="entry name" value="SpoU_methylase"/>
    <property type="match status" value="1"/>
</dbReference>
<comment type="catalytic activity">
    <reaction evidence="5">
        <text>uridine(32) in tRNA + S-adenosyl-L-methionine = 2'-O-methyluridine(32) in tRNA + S-adenosyl-L-homocysteine + H(+)</text>
        <dbReference type="Rhea" id="RHEA:42936"/>
        <dbReference type="Rhea" id="RHEA-COMP:10107"/>
        <dbReference type="Rhea" id="RHEA-COMP:10290"/>
        <dbReference type="ChEBI" id="CHEBI:15378"/>
        <dbReference type="ChEBI" id="CHEBI:57856"/>
        <dbReference type="ChEBI" id="CHEBI:59789"/>
        <dbReference type="ChEBI" id="CHEBI:65315"/>
        <dbReference type="ChEBI" id="CHEBI:74478"/>
        <dbReference type="EC" id="2.1.1.200"/>
    </reaction>
</comment>
<dbReference type="InterPro" id="IPR029028">
    <property type="entry name" value="Alpha/beta_knot_MTases"/>
</dbReference>
<sequence>MNLSAIRVVLVATTHAGNMGATARAMKNMGLKQLFLVNPKHALPHPDATARASGADDILQTAQTVANLEEALTGCSLVLGTSARDRQIPWPILDPKEAANLSIETTQQQQQVALVFGREHAGLTNEELQRCDYHVHIPADDSFSSLNVAAAVQVLTYELRMAWLQAQKQPTKMQKQETTLQQNNLPCTHEELELFYQHLEKTLIAVNFLDPNRPRHLMTRLRRLYNRAQITKLEMNILRGILTETLKSTQNNQ</sequence>
<keyword evidence="8" id="KW-1185">Reference proteome</keyword>
<proteinExistence type="inferred from homology"/>
<comment type="similarity">
    <text evidence="1">Belongs to the class IV-like SAM-binding methyltransferase superfamily. RNA methyltransferase TrmH family.</text>
</comment>
<reference evidence="7 8" key="1">
    <citation type="submission" date="2021-01" db="EMBL/GenBank/DDBJ databases">
        <title>Entomomonas sp. F2A isolated from a house cricket (Acheta domesticus).</title>
        <authorList>
            <person name="Spergser J."/>
            <person name="Busse H.-J."/>
        </authorList>
    </citation>
    <scope>NUCLEOTIDE SEQUENCE [LARGE SCALE GENOMIC DNA]</scope>
    <source>
        <strain evidence="7 8">F2A</strain>
    </source>
</reference>
<evidence type="ECO:0000256" key="1">
    <source>
        <dbReference type="ARBA" id="ARBA00007228"/>
    </source>
</evidence>
<dbReference type="InterPro" id="IPR029026">
    <property type="entry name" value="tRNA_m1G_MTases_N"/>
</dbReference>
<dbReference type="GO" id="GO:0003723">
    <property type="term" value="F:RNA binding"/>
    <property type="evidence" value="ECO:0007669"/>
    <property type="project" value="InterPro"/>
</dbReference>
<keyword evidence="3 7" id="KW-0808">Transferase</keyword>
<dbReference type="AlphaFoldDB" id="A0A974RYC8"/>
<evidence type="ECO:0000313" key="8">
    <source>
        <dbReference type="Proteomes" id="UP000595278"/>
    </source>
</evidence>
<dbReference type="FunFam" id="3.40.1280.10:FF:000006">
    <property type="entry name" value="Uncharacterized tRNA/rRNA methyltransferase HI_0380"/>
    <property type="match status" value="1"/>
</dbReference>
<feature type="domain" description="tRNA/rRNA methyltransferase SpoU type" evidence="6">
    <location>
        <begin position="6"/>
        <end position="157"/>
    </location>
</feature>
<comment type="subcellular location">
    <subcellularLocation>
        <location evidence="5">Cytoplasm</location>
    </subcellularLocation>
</comment>
<evidence type="ECO:0000313" key="7">
    <source>
        <dbReference type="EMBL" id="QQP87171.1"/>
    </source>
</evidence>
<dbReference type="PANTHER" id="PTHR42786:SF2">
    <property type="entry name" value="TRNA (CYTIDINE_URIDINE-2'-O-)-METHYLTRANSFERASE TRMJ"/>
    <property type="match status" value="1"/>
</dbReference>
<dbReference type="EMBL" id="CP067393">
    <property type="protein sequence ID" value="QQP87171.1"/>
    <property type="molecule type" value="Genomic_DNA"/>
</dbReference>
<organism evidence="7 8">
    <name type="scientific">Entomomonas asaccharolytica</name>
    <dbReference type="NCBI Taxonomy" id="2785331"/>
    <lineage>
        <taxon>Bacteria</taxon>
        <taxon>Pseudomonadati</taxon>
        <taxon>Pseudomonadota</taxon>
        <taxon>Gammaproteobacteria</taxon>
        <taxon>Pseudomonadales</taxon>
        <taxon>Pseudomonadaceae</taxon>
        <taxon>Entomomonas</taxon>
    </lineage>
</organism>
<dbReference type="GO" id="GO:0002128">
    <property type="term" value="P:tRNA nucleoside ribose methylation"/>
    <property type="evidence" value="ECO:0007669"/>
    <property type="project" value="TreeGrafter"/>
</dbReference>
<evidence type="ECO:0000256" key="3">
    <source>
        <dbReference type="ARBA" id="ARBA00022679"/>
    </source>
</evidence>
<dbReference type="NCBIfam" id="NF011694">
    <property type="entry name" value="PRK15114.1"/>
    <property type="match status" value="1"/>
</dbReference>
<keyword evidence="4 5" id="KW-0949">S-adenosyl-L-methionine</keyword>
<dbReference type="RefSeq" id="WP_201095820.1">
    <property type="nucleotide sequence ID" value="NZ_CP067393.1"/>
</dbReference>
<dbReference type="NCBIfam" id="TIGR00050">
    <property type="entry name" value="rRNA_methyl_1"/>
    <property type="match status" value="1"/>
</dbReference>
<dbReference type="SUPFAM" id="SSF75217">
    <property type="entry name" value="alpha/beta knot"/>
    <property type="match status" value="1"/>
</dbReference>
<protein>
    <recommendedName>
        <fullName evidence="5">tRNA (cytidine/uridine-2'-O-)-methyltransferase TrmJ</fullName>
        <ecNumber evidence="5">2.1.1.200</ecNumber>
    </recommendedName>
    <alternativeName>
        <fullName evidence="5">tRNA (cytidine(32)/uridine(32)-2'-O)-methyltransferase</fullName>
    </alternativeName>
    <alternativeName>
        <fullName evidence="5">tRNA Cm32/Um32 methyltransferase</fullName>
    </alternativeName>
</protein>
<evidence type="ECO:0000256" key="5">
    <source>
        <dbReference type="RuleBase" id="RU362024"/>
    </source>
</evidence>
<comment type="subunit">
    <text evidence="5">Homodimer.</text>
</comment>
<dbReference type="InterPro" id="IPR004384">
    <property type="entry name" value="RNA_MeTrfase_TrmJ/LasT"/>
</dbReference>
<evidence type="ECO:0000259" key="6">
    <source>
        <dbReference type="Pfam" id="PF00588"/>
    </source>
</evidence>
<dbReference type="Proteomes" id="UP000595278">
    <property type="component" value="Chromosome"/>
</dbReference>
<keyword evidence="5" id="KW-0963">Cytoplasm</keyword>
<dbReference type="KEGG" id="eaz:JHT90_08820"/>
<dbReference type="InterPro" id="IPR001537">
    <property type="entry name" value="SpoU_MeTrfase"/>
</dbReference>
<comment type="catalytic activity">
    <reaction evidence="5">
        <text>cytidine(32) in tRNA + S-adenosyl-L-methionine = 2'-O-methylcytidine(32) in tRNA + S-adenosyl-L-homocysteine + H(+)</text>
        <dbReference type="Rhea" id="RHEA:42932"/>
        <dbReference type="Rhea" id="RHEA-COMP:10288"/>
        <dbReference type="Rhea" id="RHEA-COMP:10289"/>
        <dbReference type="ChEBI" id="CHEBI:15378"/>
        <dbReference type="ChEBI" id="CHEBI:57856"/>
        <dbReference type="ChEBI" id="CHEBI:59789"/>
        <dbReference type="ChEBI" id="CHEBI:74495"/>
        <dbReference type="ChEBI" id="CHEBI:82748"/>
        <dbReference type="EC" id="2.1.1.200"/>
    </reaction>
</comment>
<dbReference type="CDD" id="cd18093">
    <property type="entry name" value="SpoU-like_TrmJ"/>
    <property type="match status" value="1"/>
</dbReference>
<gene>
    <name evidence="5 7" type="primary">trmJ</name>
    <name evidence="7" type="ORF">JHT90_08820</name>
</gene>
<keyword evidence="2 5" id="KW-0489">Methyltransferase</keyword>
<dbReference type="Gene3D" id="3.40.1280.10">
    <property type="match status" value="1"/>
</dbReference>
<accession>A0A974RYC8</accession>
<keyword evidence="5" id="KW-0819">tRNA processing</keyword>
<dbReference type="GO" id="GO:0160206">
    <property type="term" value="F:tRNA (cytidine(32)/uridine(32)-2'-O)-methyltransferase activity"/>
    <property type="evidence" value="ECO:0007669"/>
    <property type="project" value="UniProtKB-EC"/>
</dbReference>